<dbReference type="GO" id="GO:0061630">
    <property type="term" value="F:ubiquitin protein ligase activity"/>
    <property type="evidence" value="ECO:0007669"/>
    <property type="project" value="UniProtKB-EC"/>
</dbReference>
<evidence type="ECO:0000313" key="19">
    <source>
        <dbReference type="EMBL" id="PNF40929.1"/>
    </source>
</evidence>
<proteinExistence type="predicted"/>
<protein>
    <recommendedName>
        <fullName evidence="3">RING-type E3 ubiquitin transferase</fullName>
        <ecNumber evidence="3">2.3.2.27</ecNumber>
    </recommendedName>
</protein>
<evidence type="ECO:0000256" key="14">
    <source>
        <dbReference type="SAM" id="MobiDB-lite"/>
    </source>
</evidence>
<dbReference type="InterPro" id="IPR029071">
    <property type="entry name" value="Ubiquitin-like_domsf"/>
</dbReference>
<dbReference type="AlphaFoldDB" id="A0A2J7RJB4"/>
<dbReference type="InterPro" id="IPR013083">
    <property type="entry name" value="Znf_RING/FYVE/PHD"/>
</dbReference>
<dbReference type="Gene3D" id="2.30.30.1150">
    <property type="match status" value="1"/>
</dbReference>
<keyword evidence="10 13" id="KW-0539">Nucleus</keyword>
<dbReference type="Proteomes" id="UP000235965">
    <property type="component" value="Unassembled WGS sequence"/>
</dbReference>
<dbReference type="SMART" id="SM00184">
    <property type="entry name" value="RING"/>
    <property type="match status" value="2"/>
</dbReference>
<dbReference type="STRING" id="105785.A0A2J7RJB4"/>
<feature type="domain" description="Ubiquitin-like" evidence="16">
    <location>
        <begin position="1"/>
        <end position="73"/>
    </location>
</feature>
<dbReference type="Gene3D" id="2.30.280.10">
    <property type="entry name" value="SRA-YDG"/>
    <property type="match status" value="1"/>
</dbReference>
<feature type="domain" description="RING-type" evidence="17">
    <location>
        <begin position="725"/>
        <end position="764"/>
    </location>
</feature>
<keyword evidence="11" id="KW-0131">Cell cycle</keyword>
<dbReference type="Pfam" id="PF00240">
    <property type="entry name" value="ubiquitin"/>
    <property type="match status" value="1"/>
</dbReference>
<comment type="caution">
    <text evidence="19">The sequence shown here is derived from an EMBL/GenBank/DDBJ whole genome shotgun (WGS) entry which is preliminary data.</text>
</comment>
<dbReference type="Gene3D" id="3.30.40.10">
    <property type="entry name" value="Zinc/RING finger domain, C3HC4 (zinc finger)"/>
    <property type="match status" value="1"/>
</dbReference>
<evidence type="ECO:0000256" key="5">
    <source>
        <dbReference type="ARBA" id="ARBA00022723"/>
    </source>
</evidence>
<dbReference type="PROSITE" id="PS50089">
    <property type="entry name" value="ZF_RING_2"/>
    <property type="match status" value="1"/>
</dbReference>
<evidence type="ECO:0000256" key="8">
    <source>
        <dbReference type="ARBA" id="ARBA00022833"/>
    </source>
</evidence>
<comment type="subcellular location">
    <subcellularLocation>
        <location evidence="13">Nucleus</location>
    </subcellularLocation>
</comment>
<organism evidence="19 20">
    <name type="scientific">Cryptotermes secundus</name>
    <dbReference type="NCBI Taxonomy" id="105785"/>
    <lineage>
        <taxon>Eukaryota</taxon>
        <taxon>Metazoa</taxon>
        <taxon>Ecdysozoa</taxon>
        <taxon>Arthropoda</taxon>
        <taxon>Hexapoda</taxon>
        <taxon>Insecta</taxon>
        <taxon>Pterygota</taxon>
        <taxon>Neoptera</taxon>
        <taxon>Polyneoptera</taxon>
        <taxon>Dictyoptera</taxon>
        <taxon>Blattodea</taxon>
        <taxon>Blattoidea</taxon>
        <taxon>Termitoidae</taxon>
        <taxon>Kalotermitidae</taxon>
        <taxon>Cryptotermitinae</taxon>
        <taxon>Cryptotermes</taxon>
    </lineage>
</organism>
<dbReference type="PANTHER" id="PTHR14140">
    <property type="entry name" value="E3 UBIQUITIN-PROTEIN LIGASE UHRF-RELATED"/>
    <property type="match status" value="1"/>
</dbReference>
<dbReference type="InterPro" id="IPR015947">
    <property type="entry name" value="PUA-like_sf"/>
</dbReference>
<dbReference type="CDD" id="cd20388">
    <property type="entry name" value="Tudor_UHRF_rpt2"/>
    <property type="match status" value="1"/>
</dbReference>
<keyword evidence="9" id="KW-0238">DNA-binding</keyword>
<dbReference type="Pfam" id="PF12148">
    <property type="entry name" value="TTD"/>
    <property type="match status" value="1"/>
</dbReference>
<keyword evidence="4" id="KW-0808">Transferase</keyword>
<evidence type="ECO:0000259" key="18">
    <source>
        <dbReference type="PROSITE" id="PS51015"/>
    </source>
</evidence>
<dbReference type="InterPro" id="IPR019787">
    <property type="entry name" value="Znf_PHD-finger"/>
</dbReference>
<dbReference type="SUPFAM" id="SSF54236">
    <property type="entry name" value="Ubiquitin-like"/>
    <property type="match status" value="1"/>
</dbReference>
<dbReference type="InterPro" id="IPR045134">
    <property type="entry name" value="UHRF1/2-like"/>
</dbReference>
<dbReference type="Pfam" id="PF00628">
    <property type="entry name" value="PHD"/>
    <property type="match status" value="1"/>
</dbReference>
<dbReference type="SUPFAM" id="SSF57850">
    <property type="entry name" value="RING/U-box"/>
    <property type="match status" value="1"/>
</dbReference>
<dbReference type="InterPro" id="IPR036987">
    <property type="entry name" value="SRA-YDG_sf"/>
</dbReference>
<dbReference type="SUPFAM" id="SSF57903">
    <property type="entry name" value="FYVE/PHD zinc finger"/>
    <property type="match status" value="1"/>
</dbReference>
<evidence type="ECO:0000256" key="7">
    <source>
        <dbReference type="ARBA" id="ARBA00022786"/>
    </source>
</evidence>
<comment type="catalytic activity">
    <reaction evidence="1">
        <text>S-ubiquitinyl-[E2 ubiquitin-conjugating enzyme]-L-cysteine + [acceptor protein]-L-lysine = [E2 ubiquitin-conjugating enzyme]-L-cysteine + N(6)-ubiquitinyl-[acceptor protein]-L-lysine.</text>
        <dbReference type="EC" id="2.3.2.27"/>
    </reaction>
</comment>
<evidence type="ECO:0000256" key="11">
    <source>
        <dbReference type="ARBA" id="ARBA00023306"/>
    </source>
</evidence>
<feature type="domain" description="PHD-type" evidence="15">
    <location>
        <begin position="341"/>
        <end position="392"/>
    </location>
</feature>
<dbReference type="Gene3D" id="3.10.20.90">
    <property type="entry name" value="Phosphatidylinositol 3-kinase Catalytic Subunit, Chain A, domain 1"/>
    <property type="match status" value="1"/>
</dbReference>
<dbReference type="InterPro" id="IPR001965">
    <property type="entry name" value="Znf_PHD"/>
</dbReference>
<dbReference type="GO" id="GO:0008270">
    <property type="term" value="F:zinc ion binding"/>
    <property type="evidence" value="ECO:0007669"/>
    <property type="project" value="UniProtKB-KW"/>
</dbReference>
<keyword evidence="7" id="KW-0833">Ubl conjugation pathway</keyword>
<dbReference type="GO" id="GO:0003677">
    <property type="term" value="F:DNA binding"/>
    <property type="evidence" value="ECO:0007669"/>
    <property type="project" value="UniProtKB-KW"/>
</dbReference>
<reference evidence="19 20" key="1">
    <citation type="submission" date="2017-12" db="EMBL/GenBank/DDBJ databases">
        <title>Hemimetabolous genomes reveal molecular basis of termite eusociality.</title>
        <authorList>
            <person name="Harrison M.C."/>
            <person name="Jongepier E."/>
            <person name="Robertson H.M."/>
            <person name="Arning N."/>
            <person name="Bitard-Feildel T."/>
            <person name="Chao H."/>
            <person name="Childers C.P."/>
            <person name="Dinh H."/>
            <person name="Doddapaneni H."/>
            <person name="Dugan S."/>
            <person name="Gowin J."/>
            <person name="Greiner C."/>
            <person name="Han Y."/>
            <person name="Hu H."/>
            <person name="Hughes D.S.T."/>
            <person name="Huylmans A.-K."/>
            <person name="Kemena C."/>
            <person name="Kremer L.P.M."/>
            <person name="Lee S.L."/>
            <person name="Lopez-Ezquerra A."/>
            <person name="Mallet L."/>
            <person name="Monroy-Kuhn J.M."/>
            <person name="Moser A."/>
            <person name="Murali S.C."/>
            <person name="Muzny D.M."/>
            <person name="Otani S."/>
            <person name="Piulachs M.-D."/>
            <person name="Poelchau M."/>
            <person name="Qu J."/>
            <person name="Schaub F."/>
            <person name="Wada-Katsumata A."/>
            <person name="Worley K.C."/>
            <person name="Xie Q."/>
            <person name="Ylla G."/>
            <person name="Poulsen M."/>
            <person name="Gibbs R.A."/>
            <person name="Schal C."/>
            <person name="Richards S."/>
            <person name="Belles X."/>
            <person name="Korb J."/>
            <person name="Bornberg-Bauer E."/>
        </authorList>
    </citation>
    <scope>NUCLEOTIDE SEQUENCE [LARGE SCALE GENOMIC DNA]</scope>
    <source>
        <tissue evidence="19">Whole body</tissue>
    </source>
</reference>
<dbReference type="SMART" id="SM00466">
    <property type="entry name" value="SRA"/>
    <property type="match status" value="1"/>
</dbReference>
<dbReference type="InterPro" id="IPR003105">
    <property type="entry name" value="SRA_YDG"/>
</dbReference>
<dbReference type="InterPro" id="IPR011011">
    <property type="entry name" value="Znf_FYVE_PHD"/>
</dbReference>
<dbReference type="InterPro" id="IPR017907">
    <property type="entry name" value="Znf_RING_CS"/>
</dbReference>
<keyword evidence="6 12" id="KW-0863">Zinc-finger</keyword>
<dbReference type="EMBL" id="NEVH01002993">
    <property type="protein sequence ID" value="PNF40929.1"/>
    <property type="molecule type" value="Genomic_DNA"/>
</dbReference>
<dbReference type="InterPro" id="IPR001841">
    <property type="entry name" value="Znf_RING"/>
</dbReference>
<sequence>MYVKVRTVDGKTNVTVTISKITSVREFKDVVEQKFGIKREKQRLFYRGKQLEDEYKMFDYDIKLNDVIQVMVKPDPETLSLPSATTAETAGLMTADKSSGGGVPESKEKLSCSSKYYKVGDLVDVRKISSGAWFEGKIVGIVKRDECGSETVKWPTLPGRACSGNLEAVNADGKIPDSEVIKNTDNRNMIENTEDGGILYQVVFEENEGDPAVEVNFEHVRPRARHKYNFCDLKINDVVMANYNFDNPQGRGYWYDVRITAINKRRRDNEIIGCLYAGRDAVLLENCKIIFCDDILKIEKPISIADRSSEYDKLMQMETPLRQIALNCPGCHDNPHIRCRECSCYVCGGKDDPALQILCDECNTAYHIRCLDPPLEDIPDSDEWYCPDCKNDENEIVKAGEKLKESKKKAKLQSKNAKCTRDWGKGMACVGRTKECTLVQRNHYGPVPGVEVGTSWLYRVQVSESGVHRPHVAGIHGRESDGAYSIVLSGGYEDDVDNGDEFLYTGSGGRDLSGNKRTADQSSNQTLTRLNKALALNCNAKLNSKGAKAKNWKDGKPVRVVRNYKLKKYSKYAPDVGNRYDGIYKVVEYYPERGKSGFIVWRYRLRRDDDSPAPWTAEGKRFIKLHGLDKTEVPDGYLEAKEEKLEPEEQESKEQKTKPKKRLHEALKQPSSPVKRPKIVEFKLDRSLKKLIEQDVNTKLWDSCSQYLKDGKQTYIAKVAETFMCICCQELVHKPVTTICKHNFCKNCLQRSFAASVYTCPCCRCDLGRKCNMAVNESLSAILHQLFPGYEDGRQ</sequence>
<dbReference type="FunFam" id="2.30.280.10:FF:000001">
    <property type="entry name" value="E3 ubiquitin-protein ligase UHRF1 isoform 1"/>
    <property type="match status" value="1"/>
</dbReference>
<evidence type="ECO:0000256" key="13">
    <source>
        <dbReference type="PROSITE-ProRule" id="PRU00358"/>
    </source>
</evidence>
<dbReference type="CDD" id="cd20387">
    <property type="entry name" value="Tudor_UHRF_rpt1"/>
    <property type="match status" value="1"/>
</dbReference>
<name>A0A2J7RJB4_9NEOP</name>
<evidence type="ECO:0000259" key="17">
    <source>
        <dbReference type="PROSITE" id="PS50089"/>
    </source>
</evidence>
<accession>A0A2J7RJB4</accession>
<dbReference type="EC" id="2.3.2.27" evidence="3"/>
<dbReference type="Pfam" id="PF02182">
    <property type="entry name" value="SAD_SRA"/>
    <property type="match status" value="1"/>
</dbReference>
<evidence type="ECO:0000256" key="9">
    <source>
        <dbReference type="ARBA" id="ARBA00023125"/>
    </source>
</evidence>
<dbReference type="GO" id="GO:0016567">
    <property type="term" value="P:protein ubiquitination"/>
    <property type="evidence" value="ECO:0007669"/>
    <property type="project" value="UniProtKB-UniPathway"/>
</dbReference>
<dbReference type="InterPro" id="IPR021991">
    <property type="entry name" value="TTD_dom"/>
</dbReference>
<feature type="region of interest" description="Disordered" evidence="14">
    <location>
        <begin position="641"/>
        <end position="673"/>
    </location>
</feature>
<evidence type="ECO:0000259" key="15">
    <source>
        <dbReference type="PROSITE" id="PS50016"/>
    </source>
</evidence>
<dbReference type="UniPathway" id="UPA00143"/>
<evidence type="ECO:0000259" key="16">
    <source>
        <dbReference type="PROSITE" id="PS50053"/>
    </source>
</evidence>
<evidence type="ECO:0000313" key="20">
    <source>
        <dbReference type="Proteomes" id="UP000235965"/>
    </source>
</evidence>
<dbReference type="InterPro" id="IPR000626">
    <property type="entry name" value="Ubiquitin-like_dom"/>
</dbReference>
<dbReference type="Gene3D" id="2.30.30.140">
    <property type="match status" value="1"/>
</dbReference>
<dbReference type="SMART" id="SM00249">
    <property type="entry name" value="PHD"/>
    <property type="match status" value="1"/>
</dbReference>
<keyword evidence="5" id="KW-0479">Metal-binding</keyword>
<feature type="domain" description="YDG" evidence="18">
    <location>
        <begin position="445"/>
        <end position="607"/>
    </location>
</feature>
<keyword evidence="8" id="KW-0862">Zinc</keyword>
<dbReference type="PROSITE" id="PS50016">
    <property type="entry name" value="ZF_PHD_2"/>
    <property type="match status" value="1"/>
</dbReference>
<evidence type="ECO:0000256" key="4">
    <source>
        <dbReference type="ARBA" id="ARBA00022679"/>
    </source>
</evidence>
<evidence type="ECO:0000256" key="10">
    <source>
        <dbReference type="ARBA" id="ARBA00023242"/>
    </source>
</evidence>
<dbReference type="InParanoid" id="A0A2J7RJB4"/>
<dbReference type="PROSITE" id="PS50053">
    <property type="entry name" value="UBIQUITIN_2"/>
    <property type="match status" value="1"/>
</dbReference>
<dbReference type="PROSITE" id="PS51015">
    <property type="entry name" value="YDG"/>
    <property type="match status" value="1"/>
</dbReference>
<dbReference type="GO" id="GO:0044027">
    <property type="term" value="P:negative regulation of gene expression via chromosomal CpG island methylation"/>
    <property type="evidence" value="ECO:0007669"/>
    <property type="project" value="TreeGrafter"/>
</dbReference>
<evidence type="ECO:0000256" key="6">
    <source>
        <dbReference type="ARBA" id="ARBA00022771"/>
    </source>
</evidence>
<dbReference type="FunFam" id="3.30.40.10:FF:000066">
    <property type="entry name" value="E3 ubiquitin-protein ligase UHRF2 isoform X1"/>
    <property type="match status" value="1"/>
</dbReference>
<dbReference type="SMART" id="SM00213">
    <property type="entry name" value="UBQ"/>
    <property type="match status" value="1"/>
</dbReference>
<keyword evidence="20" id="KW-1185">Reference proteome</keyword>
<dbReference type="PROSITE" id="PS00518">
    <property type="entry name" value="ZF_RING_1"/>
    <property type="match status" value="1"/>
</dbReference>
<dbReference type="GO" id="GO:0005634">
    <property type="term" value="C:nucleus"/>
    <property type="evidence" value="ECO:0007669"/>
    <property type="project" value="UniProtKB-SubCell"/>
</dbReference>
<evidence type="ECO:0000256" key="1">
    <source>
        <dbReference type="ARBA" id="ARBA00000900"/>
    </source>
</evidence>
<dbReference type="CDD" id="cd15525">
    <property type="entry name" value="PHD_UHRF1_2"/>
    <property type="match status" value="1"/>
</dbReference>
<dbReference type="PANTHER" id="PTHR14140:SF45">
    <property type="entry name" value="RING-TYPE E3 UBIQUITIN TRANSFERASE"/>
    <property type="match status" value="1"/>
</dbReference>
<dbReference type="SUPFAM" id="SSF88697">
    <property type="entry name" value="PUA domain-like"/>
    <property type="match status" value="1"/>
</dbReference>
<dbReference type="OrthoDB" id="2270193at2759"/>
<gene>
    <name evidence="19" type="primary">uhrf1</name>
    <name evidence="19" type="ORF">B7P43_G14837</name>
</gene>
<evidence type="ECO:0000256" key="12">
    <source>
        <dbReference type="PROSITE-ProRule" id="PRU00175"/>
    </source>
</evidence>
<evidence type="ECO:0000256" key="3">
    <source>
        <dbReference type="ARBA" id="ARBA00012483"/>
    </source>
</evidence>
<evidence type="ECO:0000256" key="2">
    <source>
        <dbReference type="ARBA" id="ARBA00004906"/>
    </source>
</evidence>
<comment type="pathway">
    <text evidence="2">Protein modification; protein ubiquitination.</text>
</comment>